<dbReference type="PANTHER" id="PTHR48022">
    <property type="entry name" value="PLASTIDIC GLUCOSE TRANSPORTER 4"/>
    <property type="match status" value="1"/>
</dbReference>
<dbReference type="GO" id="GO:0005351">
    <property type="term" value="F:carbohydrate:proton symporter activity"/>
    <property type="evidence" value="ECO:0007669"/>
    <property type="project" value="TreeGrafter"/>
</dbReference>
<feature type="transmembrane region" description="Helical" evidence="8">
    <location>
        <begin position="62"/>
        <end position="82"/>
    </location>
</feature>
<evidence type="ECO:0000256" key="5">
    <source>
        <dbReference type="ARBA" id="ARBA00022989"/>
    </source>
</evidence>
<organism evidence="10 11">
    <name type="scientific">Penicillium daleae</name>
    <dbReference type="NCBI Taxonomy" id="63821"/>
    <lineage>
        <taxon>Eukaryota</taxon>
        <taxon>Fungi</taxon>
        <taxon>Dikarya</taxon>
        <taxon>Ascomycota</taxon>
        <taxon>Pezizomycotina</taxon>
        <taxon>Eurotiomycetes</taxon>
        <taxon>Eurotiomycetidae</taxon>
        <taxon>Eurotiales</taxon>
        <taxon>Aspergillaceae</taxon>
        <taxon>Penicillium</taxon>
    </lineage>
</organism>
<protein>
    <recommendedName>
        <fullName evidence="9">Major facilitator superfamily (MFS) profile domain-containing protein</fullName>
    </recommendedName>
</protein>
<feature type="transmembrane region" description="Helical" evidence="8">
    <location>
        <begin position="12"/>
        <end position="28"/>
    </location>
</feature>
<keyword evidence="11" id="KW-1185">Reference proteome</keyword>
<dbReference type="EMBL" id="JAPVEA010000007">
    <property type="protein sequence ID" value="KAJ5443627.1"/>
    <property type="molecule type" value="Genomic_DNA"/>
</dbReference>
<dbReference type="PROSITE" id="PS00216">
    <property type="entry name" value="SUGAR_TRANSPORT_1"/>
    <property type="match status" value="1"/>
</dbReference>
<dbReference type="RefSeq" id="XP_056763707.1">
    <property type="nucleotide sequence ID" value="XM_056910881.1"/>
</dbReference>
<evidence type="ECO:0000313" key="10">
    <source>
        <dbReference type="EMBL" id="KAJ5443627.1"/>
    </source>
</evidence>
<evidence type="ECO:0000256" key="1">
    <source>
        <dbReference type="ARBA" id="ARBA00004141"/>
    </source>
</evidence>
<reference evidence="10" key="2">
    <citation type="journal article" date="2023" name="IMA Fungus">
        <title>Comparative genomic study of the Penicillium genus elucidates a diverse pangenome and 15 lateral gene transfer events.</title>
        <authorList>
            <person name="Petersen C."/>
            <person name="Sorensen T."/>
            <person name="Nielsen M.R."/>
            <person name="Sondergaard T.E."/>
            <person name="Sorensen J.L."/>
            <person name="Fitzpatrick D.A."/>
            <person name="Frisvad J.C."/>
            <person name="Nielsen K.L."/>
        </authorList>
    </citation>
    <scope>NUCLEOTIDE SEQUENCE</scope>
    <source>
        <strain evidence="10">IBT 16125</strain>
    </source>
</reference>
<dbReference type="NCBIfam" id="TIGR00879">
    <property type="entry name" value="SP"/>
    <property type="match status" value="1"/>
</dbReference>
<evidence type="ECO:0000256" key="8">
    <source>
        <dbReference type="SAM" id="Phobius"/>
    </source>
</evidence>
<evidence type="ECO:0000259" key="9">
    <source>
        <dbReference type="PROSITE" id="PS50850"/>
    </source>
</evidence>
<dbReference type="Pfam" id="PF00083">
    <property type="entry name" value="Sugar_tr"/>
    <property type="match status" value="1"/>
</dbReference>
<dbReference type="InterPro" id="IPR050360">
    <property type="entry name" value="MFS_Sugar_Transporters"/>
</dbReference>
<dbReference type="InterPro" id="IPR005828">
    <property type="entry name" value="MFS_sugar_transport-like"/>
</dbReference>
<accession>A0AAD6C0P7</accession>
<evidence type="ECO:0000256" key="2">
    <source>
        <dbReference type="ARBA" id="ARBA00010992"/>
    </source>
</evidence>
<comment type="subcellular location">
    <subcellularLocation>
        <location evidence="1">Membrane</location>
        <topology evidence="1">Multi-pass membrane protein</topology>
    </subcellularLocation>
</comment>
<dbReference type="GO" id="GO:0016020">
    <property type="term" value="C:membrane"/>
    <property type="evidence" value="ECO:0007669"/>
    <property type="project" value="UniProtKB-SubCell"/>
</dbReference>
<feature type="transmembrane region" description="Helical" evidence="8">
    <location>
        <begin position="364"/>
        <end position="386"/>
    </location>
</feature>
<proteinExistence type="inferred from homology"/>
<dbReference type="InterPro" id="IPR020846">
    <property type="entry name" value="MFS_dom"/>
</dbReference>
<dbReference type="Gene3D" id="1.20.1250.20">
    <property type="entry name" value="MFS general substrate transporter like domains"/>
    <property type="match status" value="1"/>
</dbReference>
<sequence>MVYFGLRGRSLNIVISVVAATAFALQGYDQSVMNGLVTLPTFLDRFPDMKQLICSRQLGTVVAIYEVGCALGAFSCAFLGDILGRRRTIFTAGCTALVGIILQATPFSLGQLIVARIITGLGVGALTATIPMWVSECSDASNRGRRVLLQGFFAIGGLTLASWIEFGLYFIKDSEVNFRFPIAFQGFFVLIFTSTVLFLPESPRWLVKKDRVEDANAVMCALEDMPEDSEVVNMEMQIIQETFQEERRDSSSIFHMSPERQFHRACLAIAAAVLAQMTGINIVTFYSTQIFETQLKYSAIDARIFSGCIQIWQFISAGIAVLLIDRFGRRKLLMAGALGMTIAQAALCGLNSDLTNPAAGKAAIFFFFWAMFWFPVGHLLIPFMYAAEIAPLSIRHKVTAISACSNWLFNFLIAEVTPHAMKNIGWRYYIVYTCISAFAFVVHYYFFPETKGRTLEEIDEIFIRSKSIFDPVRVEKALPHGGLVGMERLQDEEKHAAVHAENV</sequence>
<comment type="similarity">
    <text evidence="2 7">Belongs to the major facilitator superfamily. Sugar transporter (TC 2.A.1.1) family.</text>
</comment>
<feature type="transmembrane region" description="Helical" evidence="8">
    <location>
        <begin position="147"/>
        <end position="170"/>
    </location>
</feature>
<evidence type="ECO:0000256" key="4">
    <source>
        <dbReference type="ARBA" id="ARBA00022692"/>
    </source>
</evidence>
<dbReference type="InterPro" id="IPR003663">
    <property type="entry name" value="Sugar/inositol_transpt"/>
</dbReference>
<feature type="transmembrane region" description="Helical" evidence="8">
    <location>
        <begin position="182"/>
        <end position="199"/>
    </location>
</feature>
<feature type="transmembrane region" description="Helical" evidence="8">
    <location>
        <begin position="113"/>
        <end position="135"/>
    </location>
</feature>
<keyword evidence="5 8" id="KW-1133">Transmembrane helix</keyword>
<dbReference type="PROSITE" id="PS50850">
    <property type="entry name" value="MFS"/>
    <property type="match status" value="1"/>
</dbReference>
<keyword evidence="3 7" id="KW-0813">Transport</keyword>
<feature type="transmembrane region" description="Helical" evidence="8">
    <location>
        <begin position="426"/>
        <end position="447"/>
    </location>
</feature>
<feature type="transmembrane region" description="Helical" evidence="8">
    <location>
        <begin position="304"/>
        <end position="325"/>
    </location>
</feature>
<reference evidence="10" key="1">
    <citation type="submission" date="2022-12" db="EMBL/GenBank/DDBJ databases">
        <authorList>
            <person name="Petersen C."/>
        </authorList>
    </citation>
    <scope>NUCLEOTIDE SEQUENCE</scope>
    <source>
        <strain evidence="10">IBT 16125</strain>
    </source>
</reference>
<evidence type="ECO:0000256" key="6">
    <source>
        <dbReference type="ARBA" id="ARBA00023136"/>
    </source>
</evidence>
<dbReference type="InterPro" id="IPR036259">
    <property type="entry name" value="MFS_trans_sf"/>
</dbReference>
<dbReference type="PANTHER" id="PTHR48022:SF68">
    <property type="entry name" value="MAJOR FACILITATOR SUPERFAMILY (MFS) PROFILE DOMAIN-CONTAINING PROTEIN-RELATED"/>
    <property type="match status" value="1"/>
</dbReference>
<comment type="caution">
    <text evidence="10">The sequence shown here is derived from an EMBL/GenBank/DDBJ whole genome shotgun (WGS) entry which is preliminary data.</text>
</comment>
<name>A0AAD6C0P7_9EURO</name>
<keyword evidence="6 8" id="KW-0472">Membrane</keyword>
<evidence type="ECO:0000313" key="11">
    <source>
        <dbReference type="Proteomes" id="UP001213681"/>
    </source>
</evidence>
<gene>
    <name evidence="10" type="ORF">N7458_007499</name>
</gene>
<dbReference type="Proteomes" id="UP001213681">
    <property type="component" value="Unassembled WGS sequence"/>
</dbReference>
<dbReference type="AlphaFoldDB" id="A0AAD6C0P7"/>
<dbReference type="InterPro" id="IPR005829">
    <property type="entry name" value="Sugar_transporter_CS"/>
</dbReference>
<keyword evidence="4 8" id="KW-0812">Transmembrane</keyword>
<dbReference type="SUPFAM" id="SSF103473">
    <property type="entry name" value="MFS general substrate transporter"/>
    <property type="match status" value="1"/>
</dbReference>
<evidence type="ECO:0000256" key="3">
    <source>
        <dbReference type="ARBA" id="ARBA00022448"/>
    </source>
</evidence>
<feature type="transmembrane region" description="Helical" evidence="8">
    <location>
        <begin position="89"/>
        <end position="107"/>
    </location>
</feature>
<dbReference type="FunFam" id="1.20.1250.20:FF:000090">
    <property type="entry name" value="MFS sugar transporter, putative"/>
    <property type="match status" value="1"/>
</dbReference>
<dbReference type="GeneID" id="81601124"/>
<feature type="transmembrane region" description="Helical" evidence="8">
    <location>
        <begin position="265"/>
        <end position="284"/>
    </location>
</feature>
<feature type="domain" description="Major facilitator superfamily (MFS) profile" evidence="9">
    <location>
        <begin position="15"/>
        <end position="451"/>
    </location>
</feature>
<evidence type="ECO:0000256" key="7">
    <source>
        <dbReference type="RuleBase" id="RU003346"/>
    </source>
</evidence>
<dbReference type="PRINTS" id="PR00171">
    <property type="entry name" value="SUGRTRNSPORT"/>
</dbReference>